<dbReference type="Pfam" id="PF00196">
    <property type="entry name" value="GerE"/>
    <property type="match status" value="1"/>
</dbReference>
<dbReference type="GO" id="GO:0005524">
    <property type="term" value="F:ATP binding"/>
    <property type="evidence" value="ECO:0007669"/>
    <property type="project" value="UniProtKB-KW"/>
</dbReference>
<dbReference type="GO" id="GO:0003677">
    <property type="term" value="F:DNA binding"/>
    <property type="evidence" value="ECO:0007669"/>
    <property type="project" value="InterPro"/>
</dbReference>
<name>E3IY76_PSEI1</name>
<dbReference type="SUPFAM" id="SSF46894">
    <property type="entry name" value="C-terminal effector domain of the bipartite response regulators"/>
    <property type="match status" value="1"/>
</dbReference>
<evidence type="ECO:0000256" key="1">
    <source>
        <dbReference type="ARBA" id="ARBA00022741"/>
    </source>
</evidence>
<dbReference type="SUPFAM" id="SSF52540">
    <property type="entry name" value="P-loop containing nucleoside triphosphate hydrolases"/>
    <property type="match status" value="1"/>
</dbReference>
<dbReference type="InterPro" id="IPR036388">
    <property type="entry name" value="WH-like_DNA-bd_sf"/>
</dbReference>
<dbReference type="KEGG" id="fri:FraEuI1c_4682"/>
<dbReference type="HOGENOM" id="CLU_006850_0_2_11"/>
<proteinExistence type="predicted"/>
<dbReference type="Proteomes" id="UP000002484">
    <property type="component" value="Chromosome"/>
</dbReference>
<dbReference type="AlphaFoldDB" id="E3IY76"/>
<evidence type="ECO:0000259" key="3">
    <source>
        <dbReference type="PROSITE" id="PS50043"/>
    </source>
</evidence>
<dbReference type="InParanoid" id="E3IY76"/>
<dbReference type="PROSITE" id="PS50043">
    <property type="entry name" value="HTH_LUXR_2"/>
    <property type="match status" value="1"/>
</dbReference>
<dbReference type="CDD" id="cd06170">
    <property type="entry name" value="LuxR_C_like"/>
    <property type="match status" value="1"/>
</dbReference>
<dbReference type="InterPro" id="IPR000792">
    <property type="entry name" value="Tscrpt_reg_LuxR_C"/>
</dbReference>
<dbReference type="EMBL" id="CP002299">
    <property type="protein sequence ID" value="ADP82674.1"/>
    <property type="molecule type" value="Genomic_DNA"/>
</dbReference>
<protein>
    <submittedName>
        <fullName evidence="4">Transcriptional regulator, LuxR family</fullName>
    </submittedName>
</protein>
<keyword evidence="1" id="KW-0547">Nucleotide-binding</keyword>
<dbReference type="PANTHER" id="PTHR16305">
    <property type="entry name" value="TESTICULAR SOLUBLE ADENYLYL CYCLASE"/>
    <property type="match status" value="1"/>
</dbReference>
<feature type="domain" description="HTH luxR-type" evidence="3">
    <location>
        <begin position="947"/>
        <end position="1012"/>
    </location>
</feature>
<evidence type="ECO:0000313" key="4">
    <source>
        <dbReference type="EMBL" id="ADP82674.1"/>
    </source>
</evidence>
<dbReference type="PANTHER" id="PTHR16305:SF35">
    <property type="entry name" value="TRANSCRIPTIONAL ACTIVATOR DOMAIN"/>
    <property type="match status" value="1"/>
</dbReference>
<dbReference type="Pfam" id="PF13191">
    <property type="entry name" value="AAA_16"/>
    <property type="match status" value="1"/>
</dbReference>
<gene>
    <name evidence="4" type="ordered locus">FraEuI1c_4682</name>
</gene>
<dbReference type="eggNOG" id="COG2909">
    <property type="taxonomic scope" value="Bacteria"/>
</dbReference>
<dbReference type="InterPro" id="IPR041664">
    <property type="entry name" value="AAA_16"/>
</dbReference>
<dbReference type="Gene3D" id="3.40.50.300">
    <property type="entry name" value="P-loop containing nucleotide triphosphate hydrolases"/>
    <property type="match status" value="1"/>
</dbReference>
<dbReference type="STRING" id="298654.FraEuI1c_4682"/>
<sequence length="1022" mass="107237">MELSHLTARLEGMTPLASPVFVGRAAELGRLDDALRRAEAGEGAAVIVGGEAGVGKTRLVEELIARADGAGHTVLTGGCVELEGDGLPLAPVVEALRGLARQLGPDGLVGLVGDRRGELARLLPELGRGAPPAAGEDAHSSGRLFDLVLGLLEALAATRPVLFVIEDLHWADQSTRALAAFLLRNVRGSRVTLVLTYRADGVGPGHPLRNFLAEAERLRWAAPSGRERTRWVERVELHRFGRGEVAELVGAILGATVPDGLVDEVLACSDGNAFFVEEVVAASQDGSLGVVITPTLREALLARVDALPAATRDLLRVAAAGGQRVAHRLLAAVAGLSDEQVWEALRAAVAAGVLLVDQDAGGYAFRHALTRDALHDDGLPGEGKHLHRRYAQAVEADPCLVGGPAQAAATVAFHWYSAHDHVRALPALLHAAEAAECSYAYAEALRHYERALASWDEVADPGALTGKDRLAILEAAILAARTAGELRREDELLARARVEASRLGDPVRLALVLTEQSRLQRKLGRSDGVSEAQEAVRLVPADPPTPARAAVLVALGKAFSSVPRRAAGQAAMDEALAVARATGARRAEASALLSSDCLAPVWGEPIDVRRGREIAVELGADDLILASYTHESDTWLGAWRFDEAILVGQEGLRLARRLGQERASMIIAGNVVEAMIGSGRWTEAERMLAQLAELVPVGINAMFLSELRGEVALVRDRLDEAATALAAADSLRAKRFVDSQYVLPSARLWAELELRRGDPGAVADRVLETLAHFDLPDVVRYVAPLLAAGMAAAAEAAVVARVRRDTEGLRRALDGAGRLAAVAAELPFERYPSGEAFRAMVAGELARAQGGADPGAWASAAKAWGALGVTYQRACALRGLAESLLAVGDRAAAAAELRGAAAIADELGAHLLRRELGELAVAARVVLSGPGEPVDGPAGGDAEPCAEDGPPLGLTARELEVLRLVAAGGSNPQIASALFISRKTASTHVSNILGKLGVATRGEAAAVAHRLHLFDRAASNAR</sequence>
<keyword evidence="5" id="KW-1185">Reference proteome</keyword>
<dbReference type="PRINTS" id="PR00038">
    <property type="entry name" value="HTHLUXR"/>
</dbReference>
<evidence type="ECO:0000256" key="2">
    <source>
        <dbReference type="ARBA" id="ARBA00022840"/>
    </source>
</evidence>
<dbReference type="GO" id="GO:0006355">
    <property type="term" value="P:regulation of DNA-templated transcription"/>
    <property type="evidence" value="ECO:0007669"/>
    <property type="project" value="InterPro"/>
</dbReference>
<dbReference type="GO" id="GO:0005737">
    <property type="term" value="C:cytoplasm"/>
    <property type="evidence" value="ECO:0007669"/>
    <property type="project" value="TreeGrafter"/>
</dbReference>
<keyword evidence="2" id="KW-0067">ATP-binding</keyword>
<organism evidence="4 5">
    <name type="scientific">Pseudofrankia inefficax (strain DSM 45817 / CECT 9037 / DDB 130130 / EuI1c)</name>
    <name type="common">Frankia inefficax</name>
    <dbReference type="NCBI Taxonomy" id="298654"/>
    <lineage>
        <taxon>Bacteria</taxon>
        <taxon>Bacillati</taxon>
        <taxon>Actinomycetota</taxon>
        <taxon>Actinomycetes</taxon>
        <taxon>Frankiales</taxon>
        <taxon>Frankiaceae</taxon>
        <taxon>Pseudofrankia</taxon>
    </lineage>
</organism>
<dbReference type="InterPro" id="IPR016032">
    <property type="entry name" value="Sig_transdc_resp-reg_C-effctor"/>
</dbReference>
<dbReference type="GO" id="GO:0004016">
    <property type="term" value="F:adenylate cyclase activity"/>
    <property type="evidence" value="ECO:0007669"/>
    <property type="project" value="TreeGrafter"/>
</dbReference>
<dbReference type="InterPro" id="IPR027417">
    <property type="entry name" value="P-loop_NTPase"/>
</dbReference>
<evidence type="ECO:0000313" key="5">
    <source>
        <dbReference type="Proteomes" id="UP000002484"/>
    </source>
</evidence>
<dbReference type="SMART" id="SM00421">
    <property type="entry name" value="HTH_LUXR"/>
    <property type="match status" value="1"/>
</dbReference>
<dbReference type="Gene3D" id="1.10.10.10">
    <property type="entry name" value="Winged helix-like DNA-binding domain superfamily/Winged helix DNA-binding domain"/>
    <property type="match status" value="1"/>
</dbReference>
<accession>E3IY76</accession>
<reference evidence="4 5" key="1">
    <citation type="submission" date="2010-10" db="EMBL/GenBank/DDBJ databases">
        <title>Complete sequence of Frankia sp. EuI1c.</title>
        <authorList>
            <consortium name="US DOE Joint Genome Institute"/>
            <person name="Lucas S."/>
            <person name="Copeland A."/>
            <person name="Lapidus A."/>
            <person name="Cheng J.-F."/>
            <person name="Bruce D."/>
            <person name="Goodwin L."/>
            <person name="Pitluck S."/>
            <person name="Chertkov O."/>
            <person name="Detter J.C."/>
            <person name="Han C."/>
            <person name="Tapia R."/>
            <person name="Land M."/>
            <person name="Hauser L."/>
            <person name="Jeffries C."/>
            <person name="Kyrpides N."/>
            <person name="Ivanova N."/>
            <person name="Mikhailova N."/>
            <person name="Beauchemin N."/>
            <person name="Sen A."/>
            <person name="Sur S.A."/>
            <person name="Gtari M."/>
            <person name="Wall L."/>
            <person name="Tisa L."/>
            <person name="Woyke T."/>
        </authorList>
    </citation>
    <scope>NUCLEOTIDE SEQUENCE [LARGE SCALE GENOMIC DNA]</scope>
    <source>
        <strain evidence="5">DSM 45817 / CECT 9037 / EuI1c</strain>
    </source>
</reference>